<protein>
    <recommendedName>
        <fullName evidence="4">Flagellin</fullName>
    </recommendedName>
</protein>
<evidence type="ECO:0000256" key="2">
    <source>
        <dbReference type="ARBA" id="ARBA00022525"/>
    </source>
</evidence>
<dbReference type="InterPro" id="IPR046358">
    <property type="entry name" value="Flagellin_C"/>
</dbReference>
<keyword evidence="7" id="KW-0966">Cell projection</keyword>
<gene>
    <name evidence="7" type="ORF">Q3O59_04760</name>
</gene>
<evidence type="ECO:0000259" key="5">
    <source>
        <dbReference type="Pfam" id="PF00669"/>
    </source>
</evidence>
<keyword evidence="8" id="KW-1185">Reference proteome</keyword>
<comment type="subcellular location">
    <subcellularLocation>
        <location evidence="4">Secreted</location>
    </subcellularLocation>
    <subcellularLocation>
        <location evidence="4">Bacterial flagellum</location>
    </subcellularLocation>
</comment>
<comment type="similarity">
    <text evidence="1 4">Belongs to the bacterial flagellin family.</text>
</comment>
<dbReference type="EMBL" id="JAUZVY010000002">
    <property type="protein sequence ID" value="MDP4528341.1"/>
    <property type="molecule type" value="Genomic_DNA"/>
</dbReference>
<dbReference type="Proteomes" id="UP001236258">
    <property type="component" value="Unassembled WGS sequence"/>
</dbReference>
<dbReference type="InterPro" id="IPR001029">
    <property type="entry name" value="Flagellin_N"/>
</dbReference>
<accession>A0ABT9GNV9</accession>
<dbReference type="Gene3D" id="1.20.1330.10">
    <property type="entry name" value="f41 fragment of flagellin, N-terminal domain"/>
    <property type="match status" value="1"/>
</dbReference>
<dbReference type="PANTHER" id="PTHR42792:SF2">
    <property type="entry name" value="FLAGELLIN"/>
    <property type="match status" value="1"/>
</dbReference>
<keyword evidence="3 4" id="KW-0975">Bacterial flagellum</keyword>
<dbReference type="Pfam" id="PF00700">
    <property type="entry name" value="Flagellin_C"/>
    <property type="match status" value="1"/>
</dbReference>
<keyword evidence="7" id="KW-0282">Flagellum</keyword>
<dbReference type="PANTHER" id="PTHR42792">
    <property type="entry name" value="FLAGELLIN"/>
    <property type="match status" value="1"/>
</dbReference>
<dbReference type="SUPFAM" id="SSF64518">
    <property type="entry name" value="Phase 1 flagellin"/>
    <property type="match status" value="1"/>
</dbReference>
<feature type="domain" description="Flagellin C-terminal" evidence="6">
    <location>
        <begin position="177"/>
        <end position="256"/>
    </location>
</feature>
<dbReference type="Pfam" id="PF00669">
    <property type="entry name" value="Flagellin_N"/>
    <property type="match status" value="1"/>
</dbReference>
<feature type="domain" description="Flagellin N-terminal" evidence="5">
    <location>
        <begin position="5"/>
        <end position="133"/>
    </location>
</feature>
<reference evidence="7 8" key="1">
    <citation type="submission" date="2023-08" db="EMBL/GenBank/DDBJ databases">
        <authorList>
            <person name="Joshi A."/>
            <person name="Thite S."/>
        </authorList>
    </citation>
    <scope>NUCLEOTIDE SEQUENCE [LARGE SCALE GENOMIC DNA]</scope>
    <source>
        <strain evidence="7 8">1E1</strain>
    </source>
</reference>
<evidence type="ECO:0000259" key="6">
    <source>
        <dbReference type="Pfam" id="PF00700"/>
    </source>
</evidence>
<keyword evidence="7" id="KW-0969">Cilium</keyword>
<dbReference type="InterPro" id="IPR001492">
    <property type="entry name" value="Flagellin"/>
</dbReference>
<organism evidence="7 8">
    <name type="scientific">Alkalimonas delamerensis</name>
    <dbReference type="NCBI Taxonomy" id="265981"/>
    <lineage>
        <taxon>Bacteria</taxon>
        <taxon>Pseudomonadati</taxon>
        <taxon>Pseudomonadota</taxon>
        <taxon>Gammaproteobacteria</taxon>
        <taxon>Alkalimonas</taxon>
    </lineage>
</organism>
<comment type="caution">
    <text evidence="7">The sequence shown here is derived from an EMBL/GenBank/DDBJ whole genome shotgun (WGS) entry which is preliminary data.</text>
</comment>
<sequence length="263" mass="27843">MKVGNNNSILNQTIAQQDNLFKKLASARRINSAADDAAGLQIANQLTSGINAREQAVRNVYDGVSLARVYDQGLQAIEENLQDLNTLAIQAGNGIYGASERQALQQQADQLLGNIQQVIDNTEFAGKGLFNQSGDVTFGTGDSSLSLSTEDVAAVLTTSNLFDFDLTDPSQLSASLGSVEQSLQQLGGLRADTGATINAFEAAASVIDRQRIGESEARSRIEDLDFAKAVSDQVVGNILLQSSISVAAQGRVQQEQALRILGG</sequence>
<evidence type="ECO:0000256" key="4">
    <source>
        <dbReference type="RuleBase" id="RU362073"/>
    </source>
</evidence>
<evidence type="ECO:0000256" key="1">
    <source>
        <dbReference type="ARBA" id="ARBA00005709"/>
    </source>
</evidence>
<name>A0ABT9GNV9_9GAMM</name>
<proteinExistence type="inferred from homology"/>
<comment type="function">
    <text evidence="4">Flagellin is the subunit protein which polymerizes to form the filaments of bacterial flagella.</text>
</comment>
<dbReference type="RefSeq" id="WP_305944488.1">
    <property type="nucleotide sequence ID" value="NZ_JAUZVY010000002.1"/>
</dbReference>
<evidence type="ECO:0000313" key="8">
    <source>
        <dbReference type="Proteomes" id="UP001236258"/>
    </source>
</evidence>
<evidence type="ECO:0000313" key="7">
    <source>
        <dbReference type="EMBL" id="MDP4528341.1"/>
    </source>
</evidence>
<keyword evidence="2 4" id="KW-0964">Secreted</keyword>
<dbReference type="PRINTS" id="PR00207">
    <property type="entry name" value="FLAGELLIN"/>
</dbReference>
<dbReference type="Gene3D" id="6.10.10.10">
    <property type="entry name" value="Flagellar export chaperone, C-terminal domain"/>
    <property type="match status" value="1"/>
</dbReference>
<evidence type="ECO:0000256" key="3">
    <source>
        <dbReference type="ARBA" id="ARBA00023143"/>
    </source>
</evidence>
<dbReference type="InterPro" id="IPR042187">
    <property type="entry name" value="Flagellin_C_sub2"/>
</dbReference>